<feature type="domain" description="XPG N-terminal" evidence="5">
    <location>
        <begin position="1"/>
        <end position="102"/>
    </location>
</feature>
<sequence length="134" mass="15446">MGVKELWPLLQPAGRKVNIEALRGKRLAVDILYRVVIWLHQFLKAMRDEEGKPLANAHLLGFFRRICKLLHNGIKPVFVFDGAMPTLKRRTVARRRQRRMHAESSVQRTAKRLLAMQMRTHALNAVSSRCVPVS</sequence>
<dbReference type="PROSITE" id="PS00841">
    <property type="entry name" value="XPG_1"/>
    <property type="match status" value="1"/>
</dbReference>
<dbReference type="AlphaFoldDB" id="A0A4P9XJ27"/>
<keyword evidence="2" id="KW-0227">DNA damage</keyword>
<dbReference type="GO" id="GO:0003697">
    <property type="term" value="F:single-stranded DNA binding"/>
    <property type="evidence" value="ECO:0007669"/>
    <property type="project" value="TreeGrafter"/>
</dbReference>
<keyword evidence="7" id="KW-1185">Reference proteome</keyword>
<evidence type="ECO:0000313" key="7">
    <source>
        <dbReference type="Proteomes" id="UP000271241"/>
    </source>
</evidence>
<dbReference type="OrthoDB" id="31113at2759"/>
<dbReference type="PANTHER" id="PTHR16171:SF7">
    <property type="entry name" value="DNA REPAIR PROTEIN RAD2"/>
    <property type="match status" value="1"/>
</dbReference>
<dbReference type="InterPro" id="IPR019974">
    <property type="entry name" value="XPG_CS"/>
</dbReference>
<evidence type="ECO:0000256" key="1">
    <source>
        <dbReference type="ARBA" id="ARBA00004123"/>
    </source>
</evidence>
<accession>A0A4P9XJ27</accession>
<dbReference type="CDD" id="cd09868">
    <property type="entry name" value="PIN_XPG_RAD2"/>
    <property type="match status" value="1"/>
</dbReference>
<keyword evidence="4" id="KW-0539">Nucleus</keyword>
<dbReference type="GO" id="GO:0004520">
    <property type="term" value="F:DNA endonuclease activity"/>
    <property type="evidence" value="ECO:0007669"/>
    <property type="project" value="TreeGrafter"/>
</dbReference>
<dbReference type="EMBL" id="KZ993045">
    <property type="protein sequence ID" value="RKP05728.1"/>
    <property type="molecule type" value="Genomic_DNA"/>
</dbReference>
<dbReference type="SUPFAM" id="SSF88723">
    <property type="entry name" value="PIN domain-like"/>
    <property type="match status" value="1"/>
</dbReference>
<name>A0A4P9XJ27_9FUNG</name>
<dbReference type="Proteomes" id="UP000271241">
    <property type="component" value="Unassembled WGS sequence"/>
</dbReference>
<dbReference type="InterPro" id="IPR029060">
    <property type="entry name" value="PIN-like_dom_sf"/>
</dbReference>
<organism evidence="6 7">
    <name type="scientific">Thamnocephalis sphaerospora</name>
    <dbReference type="NCBI Taxonomy" id="78915"/>
    <lineage>
        <taxon>Eukaryota</taxon>
        <taxon>Fungi</taxon>
        <taxon>Fungi incertae sedis</taxon>
        <taxon>Zoopagomycota</taxon>
        <taxon>Zoopagomycotina</taxon>
        <taxon>Zoopagomycetes</taxon>
        <taxon>Zoopagales</taxon>
        <taxon>Sigmoideomycetaceae</taxon>
        <taxon>Thamnocephalis</taxon>
    </lineage>
</organism>
<evidence type="ECO:0000256" key="2">
    <source>
        <dbReference type="ARBA" id="ARBA00022763"/>
    </source>
</evidence>
<evidence type="ECO:0000256" key="3">
    <source>
        <dbReference type="ARBA" id="ARBA00023204"/>
    </source>
</evidence>
<dbReference type="InterPro" id="IPR006085">
    <property type="entry name" value="XPG_DNA_repair_N"/>
</dbReference>
<dbReference type="GO" id="GO:0016788">
    <property type="term" value="F:hydrolase activity, acting on ester bonds"/>
    <property type="evidence" value="ECO:0007669"/>
    <property type="project" value="InterPro"/>
</dbReference>
<keyword evidence="3" id="KW-0234">DNA repair</keyword>
<evidence type="ECO:0000313" key="6">
    <source>
        <dbReference type="EMBL" id="RKP05728.1"/>
    </source>
</evidence>
<evidence type="ECO:0000256" key="4">
    <source>
        <dbReference type="ARBA" id="ARBA00023242"/>
    </source>
</evidence>
<protein>
    <submittedName>
        <fullName evidence="6">XPG N-terminal domain-containing protein</fullName>
    </submittedName>
</protein>
<evidence type="ECO:0000259" key="5">
    <source>
        <dbReference type="SMART" id="SM00485"/>
    </source>
</evidence>
<proteinExistence type="predicted"/>
<dbReference type="STRING" id="78915.A0A4P9XJ27"/>
<dbReference type="GO" id="GO:0006281">
    <property type="term" value="P:DNA repair"/>
    <property type="evidence" value="ECO:0007669"/>
    <property type="project" value="UniProtKB-KW"/>
</dbReference>
<dbReference type="PANTHER" id="PTHR16171">
    <property type="entry name" value="DNA REPAIR PROTEIN COMPLEMENTING XP-G CELLS-RELATED"/>
    <property type="match status" value="1"/>
</dbReference>
<dbReference type="SMART" id="SM00485">
    <property type="entry name" value="XPGN"/>
    <property type="match status" value="1"/>
</dbReference>
<dbReference type="InterPro" id="IPR006084">
    <property type="entry name" value="XPG/Rad2"/>
</dbReference>
<reference evidence="7" key="1">
    <citation type="journal article" date="2018" name="Nat. Microbiol.">
        <title>Leveraging single-cell genomics to expand the fungal tree of life.</title>
        <authorList>
            <person name="Ahrendt S.R."/>
            <person name="Quandt C.A."/>
            <person name="Ciobanu D."/>
            <person name="Clum A."/>
            <person name="Salamov A."/>
            <person name="Andreopoulos B."/>
            <person name="Cheng J.F."/>
            <person name="Woyke T."/>
            <person name="Pelin A."/>
            <person name="Henrissat B."/>
            <person name="Reynolds N.K."/>
            <person name="Benny G.L."/>
            <person name="Smith M.E."/>
            <person name="James T.Y."/>
            <person name="Grigoriev I.V."/>
        </authorList>
    </citation>
    <scope>NUCLEOTIDE SEQUENCE [LARGE SCALE GENOMIC DNA]</scope>
    <source>
        <strain evidence="7">RSA 1356</strain>
    </source>
</reference>
<dbReference type="Gene3D" id="3.40.50.1010">
    <property type="entry name" value="5'-nuclease"/>
    <property type="match status" value="1"/>
</dbReference>
<gene>
    <name evidence="6" type="ORF">THASP1DRAFT_19428</name>
</gene>
<comment type="subcellular location">
    <subcellularLocation>
        <location evidence="1">Nucleus</location>
    </subcellularLocation>
</comment>
<dbReference type="Pfam" id="PF00752">
    <property type="entry name" value="XPG_N"/>
    <property type="match status" value="1"/>
</dbReference>
<dbReference type="GO" id="GO:0005634">
    <property type="term" value="C:nucleus"/>
    <property type="evidence" value="ECO:0007669"/>
    <property type="project" value="UniProtKB-SubCell"/>
</dbReference>
<dbReference type="PRINTS" id="PR00853">
    <property type="entry name" value="XPGRADSUPER"/>
</dbReference>